<dbReference type="AlphaFoldDB" id="A0A0E0RB02"/>
<dbReference type="HOGENOM" id="CLU_1491367_0_0_1"/>
<proteinExistence type="predicted"/>
<dbReference type="Proteomes" id="UP000008022">
    <property type="component" value="Unassembled WGS sequence"/>
</dbReference>
<reference evidence="2" key="1">
    <citation type="submission" date="2013-06" db="EMBL/GenBank/DDBJ databases">
        <authorList>
            <person name="Zhao Q."/>
        </authorList>
    </citation>
    <scope>NUCLEOTIDE SEQUENCE</scope>
    <source>
        <strain evidence="2">cv. W1943</strain>
    </source>
</reference>
<dbReference type="EnsemblPlants" id="ORUFI11G21550.1">
    <property type="protein sequence ID" value="ORUFI11G21550.1"/>
    <property type="gene ID" value="ORUFI11G21550"/>
</dbReference>
<keyword evidence="2" id="KW-1185">Reference proteome</keyword>
<organism evidence="1 2">
    <name type="scientific">Oryza rufipogon</name>
    <name type="common">Brownbeard rice</name>
    <name type="synonym">Asian wild rice</name>
    <dbReference type="NCBI Taxonomy" id="4529"/>
    <lineage>
        <taxon>Eukaryota</taxon>
        <taxon>Viridiplantae</taxon>
        <taxon>Streptophyta</taxon>
        <taxon>Embryophyta</taxon>
        <taxon>Tracheophyta</taxon>
        <taxon>Spermatophyta</taxon>
        <taxon>Magnoliopsida</taxon>
        <taxon>Liliopsida</taxon>
        <taxon>Poales</taxon>
        <taxon>Poaceae</taxon>
        <taxon>BOP clade</taxon>
        <taxon>Oryzoideae</taxon>
        <taxon>Oryzeae</taxon>
        <taxon>Oryzinae</taxon>
        <taxon>Oryza</taxon>
    </lineage>
</organism>
<evidence type="ECO:0000313" key="1">
    <source>
        <dbReference type="EnsemblPlants" id="ORUFI11G21550.1"/>
    </source>
</evidence>
<reference evidence="1" key="2">
    <citation type="submission" date="2015-06" db="UniProtKB">
        <authorList>
            <consortium name="EnsemblPlants"/>
        </authorList>
    </citation>
    <scope>IDENTIFICATION</scope>
</reference>
<evidence type="ECO:0000313" key="2">
    <source>
        <dbReference type="Proteomes" id="UP000008022"/>
    </source>
</evidence>
<dbReference type="Gramene" id="ORUFI11G21550.1">
    <property type="protein sequence ID" value="ORUFI11G21550.1"/>
    <property type="gene ID" value="ORUFI11G21550"/>
</dbReference>
<sequence>MDVRVFEAMLRYIYKDSLSEMNDNEVAAMAQRTEHHKMGEFWEKRRVDFERILRRKTTGELDEAAPPPSLARLRREESKRQLELSDVTSQHLPPASSEEKITRLANNKGRKGEVQERERERDWATCGAARRPGCGWCGGNKGACCCCAAAATAAACCCCMSSACCIICCCCAAAAACFIRC</sequence>
<protein>
    <submittedName>
        <fullName evidence="1">Uncharacterized protein</fullName>
    </submittedName>
</protein>
<accession>A0A0E0RB02</accession>
<name>A0A0E0RB02_ORYRU</name>